<protein>
    <submittedName>
        <fullName evidence="1">Uncharacterized protein</fullName>
    </submittedName>
</protein>
<name>A0ACB9HC24_9ASTR</name>
<evidence type="ECO:0000313" key="2">
    <source>
        <dbReference type="Proteomes" id="UP001056120"/>
    </source>
</evidence>
<proteinExistence type="predicted"/>
<dbReference type="Proteomes" id="UP001056120">
    <property type="component" value="Linkage Group LG12"/>
</dbReference>
<dbReference type="EMBL" id="CM042029">
    <property type="protein sequence ID" value="KAI3793112.1"/>
    <property type="molecule type" value="Genomic_DNA"/>
</dbReference>
<evidence type="ECO:0000313" key="1">
    <source>
        <dbReference type="EMBL" id="KAI3793112.1"/>
    </source>
</evidence>
<sequence length="210" mass="22796">MEPFLNKCFPEVYTKMIKDTKISNYCKFDSQLLTSFTSSLYVAGLVATFFASPVTRAFGRRPSILVGGAAFLAGAALGGAAYNIYMLIVGRVLLGVGVDFANQVKYYSFALEMAKQAGWSVPFYLSEMAPSHYRGAFNMGFQFCVGAGVLAANLLNYFTEKIKGGWGWGISLAMAAVPASILTLGTFFLPETPNSLIQNNKDPDNAKHML</sequence>
<keyword evidence="2" id="KW-1185">Reference proteome</keyword>
<comment type="caution">
    <text evidence="1">The sequence shown here is derived from an EMBL/GenBank/DDBJ whole genome shotgun (WGS) entry which is preliminary data.</text>
</comment>
<gene>
    <name evidence="1" type="ORF">L1987_35726</name>
</gene>
<reference evidence="2" key="1">
    <citation type="journal article" date="2022" name="Mol. Ecol. Resour.">
        <title>The genomes of chicory, endive, great burdock and yacon provide insights into Asteraceae palaeo-polyploidization history and plant inulin production.</title>
        <authorList>
            <person name="Fan W."/>
            <person name="Wang S."/>
            <person name="Wang H."/>
            <person name="Wang A."/>
            <person name="Jiang F."/>
            <person name="Liu H."/>
            <person name="Zhao H."/>
            <person name="Xu D."/>
            <person name="Zhang Y."/>
        </authorList>
    </citation>
    <scope>NUCLEOTIDE SEQUENCE [LARGE SCALE GENOMIC DNA]</scope>
    <source>
        <strain evidence="2">cv. Yunnan</strain>
    </source>
</reference>
<organism evidence="1 2">
    <name type="scientific">Smallanthus sonchifolius</name>
    <dbReference type="NCBI Taxonomy" id="185202"/>
    <lineage>
        <taxon>Eukaryota</taxon>
        <taxon>Viridiplantae</taxon>
        <taxon>Streptophyta</taxon>
        <taxon>Embryophyta</taxon>
        <taxon>Tracheophyta</taxon>
        <taxon>Spermatophyta</taxon>
        <taxon>Magnoliopsida</taxon>
        <taxon>eudicotyledons</taxon>
        <taxon>Gunneridae</taxon>
        <taxon>Pentapetalae</taxon>
        <taxon>asterids</taxon>
        <taxon>campanulids</taxon>
        <taxon>Asterales</taxon>
        <taxon>Asteraceae</taxon>
        <taxon>Asteroideae</taxon>
        <taxon>Heliantheae alliance</taxon>
        <taxon>Millerieae</taxon>
        <taxon>Smallanthus</taxon>
    </lineage>
</organism>
<accession>A0ACB9HC24</accession>
<reference evidence="1 2" key="2">
    <citation type="journal article" date="2022" name="Mol. Ecol. Resour.">
        <title>The genomes of chicory, endive, great burdock and yacon provide insights into Asteraceae paleo-polyploidization history and plant inulin production.</title>
        <authorList>
            <person name="Fan W."/>
            <person name="Wang S."/>
            <person name="Wang H."/>
            <person name="Wang A."/>
            <person name="Jiang F."/>
            <person name="Liu H."/>
            <person name="Zhao H."/>
            <person name="Xu D."/>
            <person name="Zhang Y."/>
        </authorList>
    </citation>
    <scope>NUCLEOTIDE SEQUENCE [LARGE SCALE GENOMIC DNA]</scope>
    <source>
        <strain evidence="2">cv. Yunnan</strain>
        <tissue evidence="1">Leaves</tissue>
    </source>
</reference>